<protein>
    <recommendedName>
        <fullName evidence="5">Glycosyl transferase family 1 domain-containing protein</fullName>
    </recommendedName>
</protein>
<dbReference type="GO" id="GO:0016757">
    <property type="term" value="F:glycosyltransferase activity"/>
    <property type="evidence" value="ECO:0007669"/>
    <property type="project" value="InterPro"/>
</dbReference>
<sequence length="355" mass="40178">MKIISLGLDQSALTPSSGLAKRLLAQSQFLTKYLVFVPSRKDEFVALSDKVAVSGLAGSNKIVQWFRLYARLVITARRGFDIITVQDNYYLAFLAWLIAWRYDLKLEIQIHGFEKGNFFRRLIFAFNIKRADGIRVVSQRLKQHLIDNFKISEFKIYIIPVYSSYPHTVEGKKDYLPHDPFVFFTVARLVPVKNISLQIKAMAGVVKRYPNVVLKIAGDGPEKNKLQQLVRGLNLQDKVIFLGQVREMRNLYKSADVFLLTSTSEGWGLVVVEAASFGLPIIMTDVGCAGEVILDQENGLIVDSNEEELVAAMAGLMLDEKRRESLGSKAKEAVSNLPTEKENLILYKESWERLI</sequence>
<feature type="domain" description="Glycosyltransferase subfamily 4-like N-terminal" evidence="2">
    <location>
        <begin position="60"/>
        <end position="160"/>
    </location>
</feature>
<dbReference type="PANTHER" id="PTHR12526">
    <property type="entry name" value="GLYCOSYLTRANSFERASE"/>
    <property type="match status" value="1"/>
</dbReference>
<dbReference type="SUPFAM" id="SSF53756">
    <property type="entry name" value="UDP-Glycosyltransferase/glycogen phosphorylase"/>
    <property type="match status" value="1"/>
</dbReference>
<evidence type="ECO:0000259" key="1">
    <source>
        <dbReference type="Pfam" id="PF00534"/>
    </source>
</evidence>
<dbReference type="EMBL" id="MHTK01000006">
    <property type="protein sequence ID" value="OHA59670.1"/>
    <property type="molecule type" value="Genomic_DNA"/>
</dbReference>
<gene>
    <name evidence="3" type="ORF">A2589_02325</name>
</gene>
<dbReference type="STRING" id="1802439.A2589_02325"/>
<organism evidence="3 4">
    <name type="scientific">Candidatus Vogelbacteria bacterium RIFOXYD1_FULL_46_19</name>
    <dbReference type="NCBI Taxonomy" id="1802439"/>
    <lineage>
        <taxon>Bacteria</taxon>
        <taxon>Candidatus Vogeliibacteriota</taxon>
    </lineage>
</organism>
<evidence type="ECO:0008006" key="5">
    <source>
        <dbReference type="Google" id="ProtNLM"/>
    </source>
</evidence>
<dbReference type="Pfam" id="PF00534">
    <property type="entry name" value="Glycos_transf_1"/>
    <property type="match status" value="1"/>
</dbReference>
<name>A0A1G2QGC8_9BACT</name>
<evidence type="ECO:0000259" key="2">
    <source>
        <dbReference type="Pfam" id="PF13439"/>
    </source>
</evidence>
<dbReference type="CDD" id="cd03801">
    <property type="entry name" value="GT4_PimA-like"/>
    <property type="match status" value="1"/>
</dbReference>
<dbReference type="InterPro" id="IPR028098">
    <property type="entry name" value="Glyco_trans_4-like_N"/>
</dbReference>
<dbReference type="InterPro" id="IPR001296">
    <property type="entry name" value="Glyco_trans_1"/>
</dbReference>
<proteinExistence type="predicted"/>
<dbReference type="Pfam" id="PF13439">
    <property type="entry name" value="Glyco_transf_4"/>
    <property type="match status" value="1"/>
</dbReference>
<comment type="caution">
    <text evidence="3">The sequence shown here is derived from an EMBL/GenBank/DDBJ whole genome shotgun (WGS) entry which is preliminary data.</text>
</comment>
<evidence type="ECO:0000313" key="3">
    <source>
        <dbReference type="EMBL" id="OHA59670.1"/>
    </source>
</evidence>
<accession>A0A1G2QGC8</accession>
<evidence type="ECO:0000313" key="4">
    <source>
        <dbReference type="Proteomes" id="UP000177838"/>
    </source>
</evidence>
<dbReference type="Proteomes" id="UP000177838">
    <property type="component" value="Unassembled WGS sequence"/>
</dbReference>
<dbReference type="AlphaFoldDB" id="A0A1G2QGC8"/>
<feature type="domain" description="Glycosyl transferase family 1" evidence="1">
    <location>
        <begin position="176"/>
        <end position="332"/>
    </location>
</feature>
<dbReference type="Gene3D" id="3.40.50.2000">
    <property type="entry name" value="Glycogen Phosphorylase B"/>
    <property type="match status" value="2"/>
</dbReference>
<reference evidence="3 4" key="1">
    <citation type="journal article" date="2016" name="Nat. Commun.">
        <title>Thousands of microbial genomes shed light on interconnected biogeochemical processes in an aquifer system.</title>
        <authorList>
            <person name="Anantharaman K."/>
            <person name="Brown C.T."/>
            <person name="Hug L.A."/>
            <person name="Sharon I."/>
            <person name="Castelle C.J."/>
            <person name="Probst A.J."/>
            <person name="Thomas B.C."/>
            <person name="Singh A."/>
            <person name="Wilkins M.J."/>
            <person name="Karaoz U."/>
            <person name="Brodie E.L."/>
            <person name="Williams K.H."/>
            <person name="Hubbard S.S."/>
            <person name="Banfield J.F."/>
        </authorList>
    </citation>
    <scope>NUCLEOTIDE SEQUENCE [LARGE SCALE GENOMIC DNA]</scope>
</reference>
<dbReference type="PANTHER" id="PTHR12526:SF634">
    <property type="entry name" value="BLL3361 PROTEIN"/>
    <property type="match status" value="1"/>
</dbReference>